<accession>A0A5K7XJA6</accession>
<protein>
    <submittedName>
        <fullName evidence="2">Uncharacterized protein</fullName>
    </submittedName>
</protein>
<proteinExistence type="predicted"/>
<organism evidence="2 3">
    <name type="scientific">Lacipirellula parvula</name>
    <dbReference type="NCBI Taxonomy" id="2650471"/>
    <lineage>
        <taxon>Bacteria</taxon>
        <taxon>Pseudomonadati</taxon>
        <taxon>Planctomycetota</taxon>
        <taxon>Planctomycetia</taxon>
        <taxon>Pirellulales</taxon>
        <taxon>Lacipirellulaceae</taxon>
        <taxon>Lacipirellula</taxon>
    </lineage>
</organism>
<dbReference type="EMBL" id="AP021861">
    <property type="protein sequence ID" value="BBO34303.1"/>
    <property type="molecule type" value="Genomic_DNA"/>
</dbReference>
<feature type="compositionally biased region" description="Polar residues" evidence="1">
    <location>
        <begin position="1"/>
        <end position="15"/>
    </location>
</feature>
<evidence type="ECO:0000313" key="3">
    <source>
        <dbReference type="Proteomes" id="UP000326837"/>
    </source>
</evidence>
<evidence type="ECO:0000313" key="2">
    <source>
        <dbReference type="EMBL" id="BBO34303.1"/>
    </source>
</evidence>
<feature type="region of interest" description="Disordered" evidence="1">
    <location>
        <begin position="1"/>
        <end position="26"/>
    </location>
</feature>
<gene>
    <name evidence="2" type="ORF">PLANPX_3915</name>
</gene>
<dbReference type="KEGG" id="lpav:PLANPX_3915"/>
<dbReference type="AlphaFoldDB" id="A0A5K7XJA6"/>
<name>A0A5K7XJA6_9BACT</name>
<keyword evidence="3" id="KW-1185">Reference proteome</keyword>
<evidence type="ECO:0000256" key="1">
    <source>
        <dbReference type="SAM" id="MobiDB-lite"/>
    </source>
</evidence>
<reference evidence="3" key="1">
    <citation type="submission" date="2019-10" db="EMBL/GenBank/DDBJ databases">
        <title>Lacipirellula parvula gen. nov., sp. nov., representing a lineage of planctomycetes widespread in freshwater anoxic habitats, and description of the family Lacipirellulaceae.</title>
        <authorList>
            <person name="Dedysh S.N."/>
            <person name="Kulichevskaya I.S."/>
            <person name="Beletsky A.V."/>
            <person name="Rakitin A.L."/>
            <person name="Mardanov A.V."/>
            <person name="Ivanova A.A."/>
            <person name="Saltykova V.X."/>
            <person name="Rijpstra W.I.C."/>
            <person name="Sinninghe Damste J.S."/>
            <person name="Ravin N.V."/>
        </authorList>
    </citation>
    <scope>NUCLEOTIDE SEQUENCE [LARGE SCALE GENOMIC DNA]</scope>
    <source>
        <strain evidence="3">PX69</strain>
    </source>
</reference>
<dbReference type="Proteomes" id="UP000326837">
    <property type="component" value="Chromosome"/>
</dbReference>
<sequence>MTTAAKSQESSNRGNEQGRRQRPAWSKTSFPLTVAVFEFPNDNGSPNFSVKLTRAFRRDESSEWENTEYLGGGGDLLRAAKMLESADAFVQSRLQADYRARKEDGDGF</sequence>